<proteinExistence type="predicted"/>
<comment type="caution">
    <text evidence="1">The sequence shown here is derived from an EMBL/GenBank/DDBJ whole genome shotgun (WGS) entry which is preliminary data.</text>
</comment>
<dbReference type="Proteomes" id="UP001267426">
    <property type="component" value="Unassembled WGS sequence"/>
</dbReference>
<protein>
    <submittedName>
        <fullName evidence="1">Uncharacterized protein</fullName>
    </submittedName>
</protein>
<reference evidence="1 2" key="1">
    <citation type="submission" date="2023-09" db="EMBL/GenBank/DDBJ databases">
        <authorList>
            <person name="Rey-Velasco X."/>
        </authorList>
    </citation>
    <scope>NUCLEOTIDE SEQUENCE [LARGE SCALE GENOMIC DNA]</scope>
    <source>
        <strain evidence="1 2">F394</strain>
    </source>
</reference>
<dbReference type="RefSeq" id="WP_311663797.1">
    <property type="nucleotide sequence ID" value="NZ_JAVRHT010000022.1"/>
</dbReference>
<accession>A0ABU3BS84</accession>
<dbReference type="EMBL" id="JAVRHT010000022">
    <property type="protein sequence ID" value="MDT0632155.1"/>
    <property type="molecule type" value="Genomic_DNA"/>
</dbReference>
<sequence length="64" mass="7013">MPLADTARRSHQDLLDLQSSLRDRVHETDDDQLAAVLETAAEALGGLAEAFADFDEGDEAAWDR</sequence>
<gene>
    <name evidence="1" type="ORF">RM540_10405</name>
</gene>
<evidence type="ECO:0000313" key="2">
    <source>
        <dbReference type="Proteomes" id="UP001267426"/>
    </source>
</evidence>
<keyword evidence="2" id="KW-1185">Reference proteome</keyword>
<organism evidence="1 2">
    <name type="scientific">Rubrivirga litoralis</name>
    <dbReference type="NCBI Taxonomy" id="3075598"/>
    <lineage>
        <taxon>Bacteria</taxon>
        <taxon>Pseudomonadati</taxon>
        <taxon>Rhodothermota</taxon>
        <taxon>Rhodothermia</taxon>
        <taxon>Rhodothermales</taxon>
        <taxon>Rubricoccaceae</taxon>
        <taxon>Rubrivirga</taxon>
    </lineage>
</organism>
<evidence type="ECO:0000313" key="1">
    <source>
        <dbReference type="EMBL" id="MDT0632155.1"/>
    </source>
</evidence>
<name>A0ABU3BS84_9BACT</name>